<comment type="caution">
    <text evidence="9">The sequence shown here is derived from an EMBL/GenBank/DDBJ whole genome shotgun (WGS) entry which is preliminary data.</text>
</comment>
<comment type="function">
    <text evidence="1 7">Catalyzes the insertion of molybdate into adenylated molybdopterin with the concomitant release of AMP.</text>
</comment>
<keyword evidence="7" id="KW-0479">Metal-binding</keyword>
<dbReference type="EMBL" id="BAAANY010000039">
    <property type="protein sequence ID" value="GAA1715091.1"/>
    <property type="molecule type" value="Genomic_DNA"/>
</dbReference>
<dbReference type="InterPro" id="IPR001453">
    <property type="entry name" value="MoaB/Mog_dom"/>
</dbReference>
<dbReference type="Gene3D" id="3.40.980.10">
    <property type="entry name" value="MoaB/Mog-like domain"/>
    <property type="match status" value="1"/>
</dbReference>
<dbReference type="PROSITE" id="PS01078">
    <property type="entry name" value="MOCF_BIOSYNTHESIS_1"/>
    <property type="match status" value="1"/>
</dbReference>
<evidence type="ECO:0000256" key="1">
    <source>
        <dbReference type="ARBA" id="ARBA00002901"/>
    </source>
</evidence>
<evidence type="ECO:0000256" key="7">
    <source>
        <dbReference type="RuleBase" id="RU365090"/>
    </source>
</evidence>
<evidence type="ECO:0000256" key="5">
    <source>
        <dbReference type="ARBA" id="ARBA00023150"/>
    </source>
</evidence>
<organism evidence="9 10">
    <name type="scientific">Fodinicola feengrottensis</name>
    <dbReference type="NCBI Taxonomy" id="435914"/>
    <lineage>
        <taxon>Bacteria</taxon>
        <taxon>Bacillati</taxon>
        <taxon>Actinomycetota</taxon>
        <taxon>Actinomycetes</taxon>
        <taxon>Mycobacteriales</taxon>
        <taxon>Fodinicola</taxon>
    </lineage>
</organism>
<dbReference type="PANTHER" id="PTHR10192">
    <property type="entry name" value="MOLYBDOPTERIN BIOSYNTHESIS PROTEIN"/>
    <property type="match status" value="1"/>
</dbReference>
<comment type="pathway">
    <text evidence="2 7">Cofactor biosynthesis; molybdopterin biosynthesis.</text>
</comment>
<name>A0ABN2IZQ4_9ACTN</name>
<dbReference type="Pfam" id="PF03453">
    <property type="entry name" value="MoeA_N"/>
    <property type="match status" value="1"/>
</dbReference>
<reference evidence="9 10" key="1">
    <citation type="journal article" date="2019" name="Int. J. Syst. Evol. Microbiol.">
        <title>The Global Catalogue of Microorganisms (GCM) 10K type strain sequencing project: providing services to taxonomists for standard genome sequencing and annotation.</title>
        <authorList>
            <consortium name="The Broad Institute Genomics Platform"/>
            <consortium name="The Broad Institute Genome Sequencing Center for Infectious Disease"/>
            <person name="Wu L."/>
            <person name="Ma J."/>
        </authorList>
    </citation>
    <scope>NUCLEOTIDE SEQUENCE [LARGE SCALE GENOMIC DNA]</scope>
    <source>
        <strain evidence="9 10">JCM 14718</strain>
    </source>
</reference>
<dbReference type="PANTHER" id="PTHR10192:SF5">
    <property type="entry name" value="GEPHYRIN"/>
    <property type="match status" value="1"/>
</dbReference>
<accession>A0ABN2IZQ4</accession>
<sequence>MSSEVSSGGVGLADYLSGVLSEINPLRPFDLALHDAHAGVLATDVQAPGPLPPFDMAAVDGYALRADDVSGATERLPARLSVIGDVTSTSWKPTRLTGGSCFSVAAGAPLPAGADTVVPTSWTDGGLVVIEVADAPRRGSFVRRTGDDVAAGTVMLPAGTYVSAGVVGLLAAAGIDHVAVRPRPRMVAVATGDELVNTGRVGSPGQVVDANSHTLAAAAVEAGAQAFRVGICQDDPEKLRSLLDDQTIRADLVVLTGGTGTGPGDMVRRTLTREGVTFTDVSVYPSQVFGFGRIGDERTPVICLPGDPGSALVGFEVLVRPVLQRLAGAEPVFRPSVKAHLTETVSSPRGYREFRPAYVTERRGGGYTAAPLAGGPHLLSGLAAANALMVLGERIATAPAGTSVDVLLFDRRR</sequence>
<evidence type="ECO:0000313" key="9">
    <source>
        <dbReference type="EMBL" id="GAA1715091.1"/>
    </source>
</evidence>
<dbReference type="Gene3D" id="2.40.340.10">
    <property type="entry name" value="MoeA, C-terminal, domain IV"/>
    <property type="match status" value="1"/>
</dbReference>
<comment type="catalytic activity">
    <reaction evidence="6">
        <text>adenylyl-molybdopterin + molybdate = Mo-molybdopterin + AMP + H(+)</text>
        <dbReference type="Rhea" id="RHEA:35047"/>
        <dbReference type="ChEBI" id="CHEBI:15378"/>
        <dbReference type="ChEBI" id="CHEBI:36264"/>
        <dbReference type="ChEBI" id="CHEBI:62727"/>
        <dbReference type="ChEBI" id="CHEBI:71302"/>
        <dbReference type="ChEBI" id="CHEBI:456215"/>
        <dbReference type="EC" id="2.10.1.1"/>
    </reaction>
</comment>
<dbReference type="Proteomes" id="UP001500618">
    <property type="component" value="Unassembled WGS sequence"/>
</dbReference>
<dbReference type="NCBIfam" id="NF045515">
    <property type="entry name" value="Glp_gephyrin"/>
    <property type="match status" value="1"/>
</dbReference>
<dbReference type="EC" id="2.10.1.1" evidence="7"/>
<dbReference type="InterPro" id="IPR038987">
    <property type="entry name" value="MoeA-like"/>
</dbReference>
<evidence type="ECO:0000313" key="10">
    <source>
        <dbReference type="Proteomes" id="UP001500618"/>
    </source>
</evidence>
<evidence type="ECO:0000256" key="2">
    <source>
        <dbReference type="ARBA" id="ARBA00005046"/>
    </source>
</evidence>
<dbReference type="Gene3D" id="3.90.105.10">
    <property type="entry name" value="Molybdopterin biosynthesis moea protein, domain 2"/>
    <property type="match status" value="1"/>
</dbReference>
<dbReference type="CDD" id="cd00887">
    <property type="entry name" value="MoeA"/>
    <property type="match status" value="1"/>
</dbReference>
<dbReference type="InterPro" id="IPR005110">
    <property type="entry name" value="MoeA_linker/N"/>
</dbReference>
<dbReference type="InterPro" id="IPR036135">
    <property type="entry name" value="MoeA_linker/N_sf"/>
</dbReference>
<dbReference type="InterPro" id="IPR008284">
    <property type="entry name" value="MoCF_biosynth_CS"/>
</dbReference>
<comment type="cofactor">
    <cofactor evidence="7">
        <name>Mg(2+)</name>
        <dbReference type="ChEBI" id="CHEBI:18420"/>
    </cofactor>
</comment>
<keyword evidence="10" id="KW-1185">Reference proteome</keyword>
<dbReference type="Gene3D" id="2.170.190.11">
    <property type="entry name" value="Molybdopterin biosynthesis moea protein, domain 3"/>
    <property type="match status" value="1"/>
</dbReference>
<dbReference type="Pfam" id="PF03454">
    <property type="entry name" value="MoeA_C"/>
    <property type="match status" value="1"/>
</dbReference>
<dbReference type="InterPro" id="IPR036425">
    <property type="entry name" value="MoaB/Mog-like_dom_sf"/>
</dbReference>
<dbReference type="InterPro" id="IPR005111">
    <property type="entry name" value="MoeA_C_domain_IV"/>
</dbReference>
<gene>
    <name evidence="9" type="ORF">GCM10009765_75000</name>
</gene>
<proteinExistence type="inferred from homology"/>
<dbReference type="RefSeq" id="WP_344314819.1">
    <property type="nucleotide sequence ID" value="NZ_BAAANY010000039.1"/>
</dbReference>
<dbReference type="SUPFAM" id="SSF53218">
    <property type="entry name" value="Molybdenum cofactor biosynthesis proteins"/>
    <property type="match status" value="1"/>
</dbReference>
<dbReference type="SUPFAM" id="SSF63882">
    <property type="entry name" value="MoeA N-terminal region -like"/>
    <property type="match status" value="1"/>
</dbReference>
<keyword evidence="7" id="KW-0460">Magnesium</keyword>
<evidence type="ECO:0000256" key="6">
    <source>
        <dbReference type="ARBA" id="ARBA00047317"/>
    </source>
</evidence>
<dbReference type="SUPFAM" id="SSF63867">
    <property type="entry name" value="MoeA C-terminal domain-like"/>
    <property type="match status" value="1"/>
</dbReference>
<keyword evidence="5 7" id="KW-0501">Molybdenum cofactor biosynthesis</keyword>
<keyword evidence="4 7" id="KW-0500">Molybdenum</keyword>
<dbReference type="SMART" id="SM00852">
    <property type="entry name" value="MoCF_biosynth"/>
    <property type="match status" value="1"/>
</dbReference>
<protein>
    <recommendedName>
        <fullName evidence="7">Molybdopterin molybdenumtransferase</fullName>
        <ecNumber evidence="7">2.10.1.1</ecNumber>
    </recommendedName>
</protein>
<feature type="domain" description="MoaB/Mog" evidence="8">
    <location>
        <begin position="187"/>
        <end position="325"/>
    </location>
</feature>
<evidence type="ECO:0000259" key="8">
    <source>
        <dbReference type="SMART" id="SM00852"/>
    </source>
</evidence>
<dbReference type="Pfam" id="PF00994">
    <property type="entry name" value="MoCF_biosynth"/>
    <property type="match status" value="1"/>
</dbReference>
<keyword evidence="7" id="KW-0808">Transferase</keyword>
<evidence type="ECO:0000256" key="4">
    <source>
        <dbReference type="ARBA" id="ARBA00022505"/>
    </source>
</evidence>
<dbReference type="InterPro" id="IPR036688">
    <property type="entry name" value="MoeA_C_domain_IV_sf"/>
</dbReference>
<evidence type="ECO:0000256" key="3">
    <source>
        <dbReference type="ARBA" id="ARBA00010763"/>
    </source>
</evidence>
<comment type="similarity">
    <text evidence="3 7">Belongs to the MoeA family.</text>
</comment>